<dbReference type="Proteomes" id="UP001156870">
    <property type="component" value="Unassembled WGS sequence"/>
</dbReference>
<dbReference type="RefSeq" id="WP_232593675.1">
    <property type="nucleotide sequence ID" value="NZ_BSPD01000017.1"/>
</dbReference>
<feature type="region of interest" description="Disordered" evidence="1">
    <location>
        <begin position="75"/>
        <end position="97"/>
    </location>
</feature>
<accession>A0AA37WN74</accession>
<gene>
    <name evidence="2" type="ORF">GCM10007877_03960</name>
</gene>
<protein>
    <submittedName>
        <fullName evidence="2">Uncharacterized protein</fullName>
    </submittedName>
</protein>
<name>A0AA37WN74_9GAMM</name>
<reference evidence="2 3" key="1">
    <citation type="journal article" date="2014" name="Int. J. Syst. Evol. Microbiol.">
        <title>Complete genome sequence of Corynebacterium casei LMG S-19264T (=DSM 44701T), isolated from a smear-ripened cheese.</title>
        <authorList>
            <consortium name="US DOE Joint Genome Institute (JGI-PGF)"/>
            <person name="Walter F."/>
            <person name="Albersmeier A."/>
            <person name="Kalinowski J."/>
            <person name="Ruckert C."/>
        </authorList>
    </citation>
    <scope>NUCLEOTIDE SEQUENCE [LARGE SCALE GENOMIC DNA]</scope>
    <source>
        <strain evidence="2 3">NBRC 110095</strain>
    </source>
</reference>
<sequence length="97" mass="10623">MTPAKHGVLDVAANMVLENPVDTQVNTNSELHVYFFLAKDDLYYVKRSGRDTVFTIGKSDYEKVAEINLQALVANKEDTNGAADNTAEPSELSDLSS</sequence>
<evidence type="ECO:0000256" key="1">
    <source>
        <dbReference type="SAM" id="MobiDB-lite"/>
    </source>
</evidence>
<keyword evidence="3" id="KW-1185">Reference proteome</keyword>
<organism evidence="2 3">
    <name type="scientific">Marinibactrum halimedae</name>
    <dbReference type="NCBI Taxonomy" id="1444977"/>
    <lineage>
        <taxon>Bacteria</taxon>
        <taxon>Pseudomonadati</taxon>
        <taxon>Pseudomonadota</taxon>
        <taxon>Gammaproteobacteria</taxon>
        <taxon>Cellvibrionales</taxon>
        <taxon>Cellvibrionaceae</taxon>
        <taxon>Marinibactrum</taxon>
    </lineage>
</organism>
<proteinExistence type="predicted"/>
<evidence type="ECO:0000313" key="2">
    <source>
        <dbReference type="EMBL" id="GLS24682.1"/>
    </source>
</evidence>
<comment type="caution">
    <text evidence="2">The sequence shown here is derived from an EMBL/GenBank/DDBJ whole genome shotgun (WGS) entry which is preliminary data.</text>
</comment>
<dbReference type="EMBL" id="BSPD01000017">
    <property type="protein sequence ID" value="GLS24682.1"/>
    <property type="molecule type" value="Genomic_DNA"/>
</dbReference>
<evidence type="ECO:0000313" key="3">
    <source>
        <dbReference type="Proteomes" id="UP001156870"/>
    </source>
</evidence>
<dbReference type="AlphaFoldDB" id="A0AA37WN74"/>